<evidence type="ECO:0000256" key="6">
    <source>
        <dbReference type="ARBA" id="ARBA00022840"/>
    </source>
</evidence>
<dbReference type="HAMAP" id="MF_00138">
    <property type="entry name" value="GARS"/>
    <property type="match status" value="1"/>
</dbReference>
<dbReference type="GO" id="GO:0006189">
    <property type="term" value="P:'de novo' IMP biosynthetic process"/>
    <property type="evidence" value="ECO:0007669"/>
    <property type="project" value="UniProtKB-UniRule"/>
</dbReference>
<dbReference type="InterPro" id="IPR016185">
    <property type="entry name" value="PreATP-grasp_dom_sf"/>
</dbReference>
<keyword evidence="5 10" id="KW-0658">Purine biosynthesis</keyword>
<evidence type="ECO:0000313" key="14">
    <source>
        <dbReference type="Proteomes" id="UP000005730"/>
    </source>
</evidence>
<dbReference type="SMART" id="SM01210">
    <property type="entry name" value="GARS_C"/>
    <property type="match status" value="1"/>
</dbReference>
<dbReference type="InterPro" id="IPR013815">
    <property type="entry name" value="ATP_grasp_subdomain_1"/>
</dbReference>
<evidence type="ECO:0000256" key="3">
    <source>
        <dbReference type="ARBA" id="ARBA00022598"/>
    </source>
</evidence>
<keyword evidence="4 11" id="KW-0547">Nucleotide-binding</keyword>
<evidence type="ECO:0000256" key="1">
    <source>
        <dbReference type="ARBA" id="ARBA00005174"/>
    </source>
</evidence>
<dbReference type="PANTHER" id="PTHR43472">
    <property type="entry name" value="PHOSPHORIBOSYLAMINE--GLYCINE LIGASE"/>
    <property type="match status" value="1"/>
</dbReference>
<dbReference type="SMART" id="SM01209">
    <property type="entry name" value="GARS_A"/>
    <property type="match status" value="1"/>
</dbReference>
<proteinExistence type="inferred from homology"/>
<dbReference type="Pfam" id="PF02844">
    <property type="entry name" value="GARS_N"/>
    <property type="match status" value="1"/>
</dbReference>
<dbReference type="EMBL" id="CM001377">
    <property type="protein sequence ID" value="EHM10165.1"/>
    <property type="molecule type" value="Genomic_DNA"/>
</dbReference>
<accession>H0US76</accession>
<dbReference type="EC" id="6.3.4.13" evidence="2 10"/>
<keyword evidence="6 11" id="KW-0067">ATP-binding</keyword>
<comment type="catalytic activity">
    <reaction evidence="10">
        <text>5-phospho-beta-D-ribosylamine + glycine + ATP = N(1)-(5-phospho-beta-D-ribosyl)glycinamide + ADP + phosphate + H(+)</text>
        <dbReference type="Rhea" id="RHEA:17453"/>
        <dbReference type="ChEBI" id="CHEBI:15378"/>
        <dbReference type="ChEBI" id="CHEBI:30616"/>
        <dbReference type="ChEBI" id="CHEBI:43474"/>
        <dbReference type="ChEBI" id="CHEBI:57305"/>
        <dbReference type="ChEBI" id="CHEBI:58681"/>
        <dbReference type="ChEBI" id="CHEBI:143788"/>
        <dbReference type="ChEBI" id="CHEBI:456216"/>
        <dbReference type="EC" id="6.3.4.13"/>
    </reaction>
</comment>
<dbReference type="InterPro" id="IPR037123">
    <property type="entry name" value="PRibGlycinamide_synth_C_sf"/>
</dbReference>
<comment type="pathway">
    <text evidence="1 10">Purine metabolism; IMP biosynthesis via de novo pathway; N(1)-(5-phospho-D-ribosyl)glycinamide from 5-phospho-alpha-D-ribose 1-diphosphate: step 2/2.</text>
</comment>
<keyword evidence="14" id="KW-1185">Reference proteome</keyword>
<dbReference type="Gene3D" id="3.40.50.20">
    <property type="match status" value="1"/>
</dbReference>
<dbReference type="Pfam" id="PF01071">
    <property type="entry name" value="GARS_A"/>
    <property type="match status" value="1"/>
</dbReference>
<evidence type="ECO:0000256" key="7">
    <source>
        <dbReference type="ARBA" id="ARBA00038345"/>
    </source>
</evidence>
<evidence type="ECO:0000256" key="8">
    <source>
        <dbReference type="ARBA" id="ARBA00042242"/>
    </source>
</evidence>
<evidence type="ECO:0000259" key="12">
    <source>
        <dbReference type="PROSITE" id="PS50975"/>
    </source>
</evidence>
<dbReference type="InterPro" id="IPR020560">
    <property type="entry name" value="PRibGlycinamide_synth_C-dom"/>
</dbReference>
<dbReference type="InterPro" id="IPR011761">
    <property type="entry name" value="ATP-grasp"/>
</dbReference>
<gene>
    <name evidence="10" type="primary">purD</name>
    <name evidence="13" type="ORF">TheveDRAFT_1037</name>
</gene>
<dbReference type="PROSITE" id="PS50975">
    <property type="entry name" value="ATP_GRASP"/>
    <property type="match status" value="1"/>
</dbReference>
<dbReference type="OrthoDB" id="9807240at2"/>
<name>H0US76_9BACT</name>
<dbReference type="SUPFAM" id="SSF56059">
    <property type="entry name" value="Glutathione synthetase ATP-binding domain-like"/>
    <property type="match status" value="1"/>
</dbReference>
<dbReference type="STRING" id="926567.TheveDRAFT_1037"/>
<dbReference type="Gene3D" id="3.30.470.20">
    <property type="entry name" value="ATP-grasp fold, B domain"/>
    <property type="match status" value="1"/>
</dbReference>
<dbReference type="AlphaFoldDB" id="H0US76"/>
<dbReference type="GO" id="GO:0005524">
    <property type="term" value="F:ATP binding"/>
    <property type="evidence" value="ECO:0007669"/>
    <property type="project" value="UniProtKB-UniRule"/>
</dbReference>
<evidence type="ECO:0000313" key="13">
    <source>
        <dbReference type="EMBL" id="EHM10165.1"/>
    </source>
</evidence>
<dbReference type="UniPathway" id="UPA00074">
    <property type="reaction ID" value="UER00125"/>
</dbReference>
<evidence type="ECO:0000256" key="5">
    <source>
        <dbReference type="ARBA" id="ARBA00022755"/>
    </source>
</evidence>
<evidence type="ECO:0000256" key="2">
    <source>
        <dbReference type="ARBA" id="ARBA00013255"/>
    </source>
</evidence>
<dbReference type="GO" id="GO:0046872">
    <property type="term" value="F:metal ion binding"/>
    <property type="evidence" value="ECO:0007669"/>
    <property type="project" value="InterPro"/>
</dbReference>
<dbReference type="eggNOG" id="COG0151">
    <property type="taxonomic scope" value="Bacteria"/>
</dbReference>
<dbReference type="HOGENOM" id="CLU_027420_3_0_0"/>
<dbReference type="PANTHER" id="PTHR43472:SF1">
    <property type="entry name" value="PHOSPHORIBOSYLAMINE--GLYCINE LIGASE, CHLOROPLASTIC"/>
    <property type="match status" value="1"/>
</dbReference>
<feature type="domain" description="ATP-grasp" evidence="12">
    <location>
        <begin position="107"/>
        <end position="314"/>
    </location>
</feature>
<evidence type="ECO:0000256" key="4">
    <source>
        <dbReference type="ARBA" id="ARBA00022741"/>
    </source>
</evidence>
<dbReference type="GO" id="GO:0009113">
    <property type="term" value="P:purine nucleobase biosynthetic process"/>
    <property type="evidence" value="ECO:0007669"/>
    <property type="project" value="InterPro"/>
</dbReference>
<dbReference type="NCBIfam" id="TIGR00877">
    <property type="entry name" value="purD"/>
    <property type="match status" value="1"/>
</dbReference>
<dbReference type="Proteomes" id="UP000005730">
    <property type="component" value="Chromosome"/>
</dbReference>
<dbReference type="Pfam" id="PF02843">
    <property type="entry name" value="GARS_C"/>
    <property type="match status" value="1"/>
</dbReference>
<evidence type="ECO:0000256" key="11">
    <source>
        <dbReference type="PROSITE-ProRule" id="PRU00409"/>
    </source>
</evidence>
<reference evidence="13 14" key="1">
    <citation type="submission" date="2011-10" db="EMBL/GenBank/DDBJ databases">
        <title>The Noncontiguous Finished genome of Thermanaerovibrio velox DSM 12556.</title>
        <authorList>
            <consortium name="US DOE Joint Genome Institute (JGI-PGF)"/>
            <person name="Lucas S."/>
            <person name="Copeland A."/>
            <person name="Lapidus A."/>
            <person name="Glavina del Rio T."/>
            <person name="Dalin E."/>
            <person name="Tice H."/>
            <person name="Bruce D."/>
            <person name="Goodwin L."/>
            <person name="Pitluck S."/>
            <person name="Peters L."/>
            <person name="Mikhailova N."/>
            <person name="Teshima H."/>
            <person name="Kyrpides N."/>
            <person name="Mavromatis K."/>
            <person name="Ivanova N."/>
            <person name="Markowitz V."/>
            <person name="Cheng J.-F."/>
            <person name="Hugenholtz P."/>
            <person name="Woyke T."/>
            <person name="Wu D."/>
            <person name="Spring S."/>
            <person name="Brambilla E.-M."/>
            <person name="Klenk H.-P."/>
            <person name="Eisen J.A."/>
        </authorList>
    </citation>
    <scope>NUCLEOTIDE SEQUENCE [LARGE SCALE GENOMIC DNA]</scope>
    <source>
        <strain evidence="13 14">DSM 12556</strain>
    </source>
</reference>
<dbReference type="InterPro" id="IPR020562">
    <property type="entry name" value="PRibGlycinamide_synth_N"/>
</dbReference>
<dbReference type="Gene3D" id="3.90.600.10">
    <property type="entry name" value="Phosphoribosylglycinamide synthetase, C-terminal domain"/>
    <property type="match status" value="1"/>
</dbReference>
<organism evidence="13 14">
    <name type="scientific">Thermanaerovibrio velox DSM 12556</name>
    <dbReference type="NCBI Taxonomy" id="926567"/>
    <lineage>
        <taxon>Bacteria</taxon>
        <taxon>Thermotogati</taxon>
        <taxon>Synergistota</taxon>
        <taxon>Synergistia</taxon>
        <taxon>Synergistales</taxon>
        <taxon>Synergistaceae</taxon>
        <taxon>Thermanaerovibrio</taxon>
    </lineage>
</organism>
<sequence length="429" mass="45112">MRVMVLGSGGREHAIAWALSRSPIGAEVIVAPGNGGTIGSFGSAELDVCDASSVLKSAKELGIDLVIPGPEAPLVAGVADRLMDQGILVLGPEKKGAMLEGSKAFAKSFMEENGILTSPFDVCGDLKSCKAALESRTPPYVIKADGLASGKGVLITSDVDEAADYCSKMLDGQLFGDAGRRVVIENHLNGFEITALALLDGSDGALLPLSHDYKRALDGDRGPNTGGMGAYAPVPWDSEELRERIREEVLTPTINGLRKRGITYRGILYMGLMIDPEGKIWVLEYNVRMGDPETQAIMPIIGDDWLKLCHGAANGELQVKDIQTNGKSALGIVLASEGYPFSPRVGHPIEGTWPFDDGSSLVFHSGTALVNGKLVSSGGRVLTVVGIGDSIETARINAYKRMASVALPGGFHRGDIGSPTTEVGGSPRS</sequence>
<evidence type="ECO:0000256" key="10">
    <source>
        <dbReference type="HAMAP-Rule" id="MF_00138"/>
    </source>
</evidence>
<dbReference type="SUPFAM" id="SSF51246">
    <property type="entry name" value="Rudiment single hybrid motif"/>
    <property type="match status" value="1"/>
</dbReference>
<dbReference type="InterPro" id="IPR011054">
    <property type="entry name" value="Rudment_hybrid_motif"/>
</dbReference>
<dbReference type="InterPro" id="IPR000115">
    <property type="entry name" value="PRibGlycinamide_synth"/>
</dbReference>
<protein>
    <recommendedName>
        <fullName evidence="2 10">Phosphoribosylamine--glycine ligase</fullName>
        <ecNumber evidence="2 10">6.3.4.13</ecNumber>
    </recommendedName>
    <alternativeName>
        <fullName evidence="10">GARS</fullName>
    </alternativeName>
    <alternativeName>
        <fullName evidence="8 10">Glycinamide ribonucleotide synthetase</fullName>
    </alternativeName>
    <alternativeName>
        <fullName evidence="9 10">Phosphoribosylglycinamide synthetase</fullName>
    </alternativeName>
</protein>
<keyword evidence="3 10" id="KW-0436">Ligase</keyword>
<dbReference type="InterPro" id="IPR020561">
    <property type="entry name" value="PRibGlycinamid_synth_ATP-grasp"/>
</dbReference>
<dbReference type="GO" id="GO:0004637">
    <property type="term" value="F:phosphoribosylamine-glycine ligase activity"/>
    <property type="evidence" value="ECO:0007669"/>
    <property type="project" value="UniProtKB-UniRule"/>
</dbReference>
<dbReference type="SUPFAM" id="SSF52440">
    <property type="entry name" value="PreATP-grasp domain"/>
    <property type="match status" value="1"/>
</dbReference>
<dbReference type="Gene3D" id="3.30.1490.20">
    <property type="entry name" value="ATP-grasp fold, A domain"/>
    <property type="match status" value="1"/>
</dbReference>
<comment type="similarity">
    <text evidence="7 10">Belongs to the GARS family.</text>
</comment>
<evidence type="ECO:0000256" key="9">
    <source>
        <dbReference type="ARBA" id="ARBA00042864"/>
    </source>
</evidence>